<feature type="region of interest" description="Disordered" evidence="1">
    <location>
        <begin position="41"/>
        <end position="105"/>
    </location>
</feature>
<dbReference type="VEuPathDB" id="FungiDB:CPUR_07384"/>
<evidence type="ECO:0000256" key="1">
    <source>
        <dbReference type="SAM" id="MobiDB-lite"/>
    </source>
</evidence>
<keyword evidence="3" id="KW-1185">Reference proteome</keyword>
<protein>
    <submittedName>
        <fullName evidence="2">Uncharacterized protein</fullName>
    </submittedName>
</protein>
<comment type="caution">
    <text evidence="2">The sequence shown here is derived from an EMBL/GenBank/DDBJ whole genome shotgun (WGS) entry which is preliminary data.</text>
</comment>
<feature type="compositionally biased region" description="Polar residues" evidence="1">
    <location>
        <begin position="45"/>
        <end position="54"/>
    </location>
</feature>
<sequence length="105" mass="11229">MNERFANGHVHASKLVKSRTFRTTSPAFHAYASYAANPVIGARSSHPSQHNQLTVPGLPSNPRPVTTHQCSQPNAALRPRGPPEQQSPGAEQSASKAPGIREANN</sequence>
<evidence type="ECO:0000313" key="2">
    <source>
        <dbReference type="EMBL" id="CCE33459.1"/>
    </source>
</evidence>
<proteinExistence type="predicted"/>
<dbReference type="AlphaFoldDB" id="M1WHW9"/>
<reference evidence="2 3" key="1">
    <citation type="journal article" date="2013" name="PLoS Genet.">
        <title>Plant-symbiotic fungi as chemical engineers: Multi-genome analysis of the Clavicipitaceae reveals dynamics of alkaloid loci.</title>
        <authorList>
            <person name="Schardl C.L."/>
            <person name="Young C.A."/>
            <person name="Hesse U."/>
            <person name="Amyotte S.G."/>
            <person name="Andreeva K."/>
            <person name="Calie P.J."/>
            <person name="Fleetwood D.J."/>
            <person name="Haws D.C."/>
            <person name="Moore N."/>
            <person name="Oeser B."/>
            <person name="Panaccione D.G."/>
            <person name="Schweri K.K."/>
            <person name="Voisey C.R."/>
            <person name="Farman M.L."/>
            <person name="Jaromczyk J.W."/>
            <person name="Roe B.A."/>
            <person name="O'Sullivan D.M."/>
            <person name="Scott B."/>
            <person name="Tudzynski P."/>
            <person name="An Z."/>
            <person name="Arnaoudova E.G."/>
            <person name="Bullock C.T."/>
            <person name="Charlton N.D."/>
            <person name="Chen L."/>
            <person name="Cox M."/>
            <person name="Dinkins R.D."/>
            <person name="Florea S."/>
            <person name="Glenn A.E."/>
            <person name="Gordon A."/>
            <person name="Gueldener U."/>
            <person name="Harris D.R."/>
            <person name="Hollin W."/>
            <person name="Jaromczyk J."/>
            <person name="Johnson R.D."/>
            <person name="Khan A.K."/>
            <person name="Leistner E."/>
            <person name="Leuchtmann A."/>
            <person name="Li C."/>
            <person name="Liu J."/>
            <person name="Liu J."/>
            <person name="Liu M."/>
            <person name="Mace W."/>
            <person name="Machado C."/>
            <person name="Nagabhyru P."/>
            <person name="Pan J."/>
            <person name="Schmid J."/>
            <person name="Sugawara K."/>
            <person name="Steiner U."/>
            <person name="Takach J.E."/>
            <person name="Tanaka E."/>
            <person name="Webb J.S."/>
            <person name="Wilson E.V."/>
            <person name="Wiseman J.L."/>
            <person name="Yoshida R."/>
            <person name="Zeng Z."/>
        </authorList>
    </citation>
    <scope>NUCLEOTIDE SEQUENCE [LARGE SCALE GENOMIC DNA]</scope>
    <source>
        <strain evidence="2 3">20.1</strain>
    </source>
</reference>
<organism evidence="2 3">
    <name type="scientific">Claviceps purpurea (strain 20.1)</name>
    <name type="common">Ergot fungus</name>
    <name type="synonym">Sphacelia segetum</name>
    <dbReference type="NCBI Taxonomy" id="1111077"/>
    <lineage>
        <taxon>Eukaryota</taxon>
        <taxon>Fungi</taxon>
        <taxon>Dikarya</taxon>
        <taxon>Ascomycota</taxon>
        <taxon>Pezizomycotina</taxon>
        <taxon>Sordariomycetes</taxon>
        <taxon>Hypocreomycetidae</taxon>
        <taxon>Hypocreales</taxon>
        <taxon>Clavicipitaceae</taxon>
        <taxon>Claviceps</taxon>
    </lineage>
</organism>
<accession>M1WHW9</accession>
<dbReference type="Proteomes" id="UP000016801">
    <property type="component" value="Unassembled WGS sequence"/>
</dbReference>
<dbReference type="HOGENOM" id="CLU_2236324_0_0_1"/>
<evidence type="ECO:0000313" key="3">
    <source>
        <dbReference type="Proteomes" id="UP000016801"/>
    </source>
</evidence>
<name>M1WHW9_CLAP2</name>
<gene>
    <name evidence="2" type="ORF">CPUR_07384</name>
</gene>
<dbReference type="EMBL" id="CAGA01000058">
    <property type="protein sequence ID" value="CCE33459.1"/>
    <property type="molecule type" value="Genomic_DNA"/>
</dbReference>
<feature type="compositionally biased region" description="Polar residues" evidence="1">
    <location>
        <begin position="84"/>
        <end position="95"/>
    </location>
</feature>
<feature type="compositionally biased region" description="Polar residues" evidence="1">
    <location>
        <begin position="63"/>
        <end position="74"/>
    </location>
</feature>